<proteinExistence type="predicted"/>
<dbReference type="AlphaFoldDB" id="A0A084IJN6"/>
<feature type="compositionally biased region" description="Low complexity" evidence="1">
    <location>
        <begin position="27"/>
        <end position="40"/>
    </location>
</feature>
<dbReference type="Proteomes" id="UP000028302">
    <property type="component" value="Unassembled WGS sequence"/>
</dbReference>
<feature type="region of interest" description="Disordered" evidence="1">
    <location>
        <begin position="27"/>
        <end position="58"/>
    </location>
</feature>
<dbReference type="STRING" id="1304275.C41B8_12634"/>
<dbReference type="PATRIC" id="fig|1304275.5.peg.2578"/>
<organism evidence="2 3">
    <name type="scientific">Salinisphaera hydrothermalis (strain C41B8)</name>
    <dbReference type="NCBI Taxonomy" id="1304275"/>
    <lineage>
        <taxon>Bacteria</taxon>
        <taxon>Pseudomonadati</taxon>
        <taxon>Pseudomonadota</taxon>
        <taxon>Gammaproteobacteria</taxon>
        <taxon>Salinisphaerales</taxon>
        <taxon>Salinisphaeraceae</taxon>
        <taxon>Salinisphaera</taxon>
    </lineage>
</organism>
<reference evidence="2 3" key="1">
    <citation type="submission" date="2013-03" db="EMBL/GenBank/DDBJ databases">
        <title>Salinisphaera hydrothermalis C41B8 Genome Sequencing.</title>
        <authorList>
            <person name="Li C."/>
            <person name="Lai Q."/>
            <person name="Shao Z."/>
        </authorList>
    </citation>
    <scope>NUCLEOTIDE SEQUENCE [LARGE SCALE GENOMIC DNA]</scope>
    <source>
        <strain evidence="2 3">C41B8</strain>
    </source>
</reference>
<accession>A0A084IJN6</accession>
<sequence>MLNMATPPALYAADYASHEYGAANTADAPTAAPAARAPVRAARHHPIRIGDTPQRGETMRHVRARYGAPLSRRGPVGRPPITRWNYAGYHVYFEGNRVIHTVVPADPEPVDHVRQLENDTP</sequence>
<keyword evidence="3" id="KW-1185">Reference proteome</keyword>
<gene>
    <name evidence="2" type="ORF">C41B8_12634</name>
</gene>
<dbReference type="eggNOG" id="ENOG5033G87">
    <property type="taxonomic scope" value="Bacteria"/>
</dbReference>
<evidence type="ECO:0000313" key="2">
    <source>
        <dbReference type="EMBL" id="KEZ76920.1"/>
    </source>
</evidence>
<name>A0A084IJN6_SALHC</name>
<protein>
    <submittedName>
        <fullName evidence="2">Uncharacterized protein</fullName>
    </submittedName>
</protein>
<comment type="caution">
    <text evidence="2">The sequence shown here is derived from an EMBL/GenBank/DDBJ whole genome shotgun (WGS) entry which is preliminary data.</text>
</comment>
<evidence type="ECO:0000256" key="1">
    <source>
        <dbReference type="SAM" id="MobiDB-lite"/>
    </source>
</evidence>
<dbReference type="EMBL" id="APNK01000020">
    <property type="protein sequence ID" value="KEZ76920.1"/>
    <property type="molecule type" value="Genomic_DNA"/>
</dbReference>
<evidence type="ECO:0000313" key="3">
    <source>
        <dbReference type="Proteomes" id="UP000028302"/>
    </source>
</evidence>